<dbReference type="EMBL" id="MU853224">
    <property type="protein sequence ID" value="KAK4126704.1"/>
    <property type="molecule type" value="Genomic_DNA"/>
</dbReference>
<feature type="compositionally biased region" description="Basic residues" evidence="10">
    <location>
        <begin position="349"/>
        <end position="362"/>
    </location>
</feature>
<feature type="compositionally biased region" description="Acidic residues" evidence="10">
    <location>
        <begin position="285"/>
        <end position="299"/>
    </location>
</feature>
<evidence type="ECO:0000256" key="9">
    <source>
        <dbReference type="RuleBase" id="RU004464"/>
    </source>
</evidence>
<evidence type="ECO:0000313" key="13">
    <source>
        <dbReference type="Proteomes" id="UP001302602"/>
    </source>
</evidence>
<gene>
    <name evidence="12" type="ORF">N657DRAFT_630685</name>
</gene>
<proteinExistence type="inferred from homology"/>
<feature type="compositionally biased region" description="Basic residues" evidence="10">
    <location>
        <begin position="653"/>
        <end position="664"/>
    </location>
</feature>
<dbReference type="AlphaFoldDB" id="A0AAN6U5U4"/>
<feature type="compositionally biased region" description="Basic and acidic residues" evidence="10">
    <location>
        <begin position="368"/>
        <end position="396"/>
    </location>
</feature>
<keyword evidence="6" id="KW-0539">Nucleus</keyword>
<reference evidence="12" key="2">
    <citation type="submission" date="2023-05" db="EMBL/GenBank/DDBJ databases">
        <authorList>
            <consortium name="Lawrence Berkeley National Laboratory"/>
            <person name="Steindorff A."/>
            <person name="Hensen N."/>
            <person name="Bonometti L."/>
            <person name="Westerberg I."/>
            <person name="Brannstrom I.O."/>
            <person name="Guillou S."/>
            <person name="Cros-Aarteil S."/>
            <person name="Calhoun S."/>
            <person name="Haridas S."/>
            <person name="Kuo A."/>
            <person name="Mondo S."/>
            <person name="Pangilinan J."/>
            <person name="Riley R."/>
            <person name="Labutti K."/>
            <person name="Andreopoulos B."/>
            <person name="Lipzen A."/>
            <person name="Chen C."/>
            <person name="Yanf M."/>
            <person name="Daum C."/>
            <person name="Ng V."/>
            <person name="Clum A."/>
            <person name="Ohm R."/>
            <person name="Martin F."/>
            <person name="Silar P."/>
            <person name="Natvig D."/>
            <person name="Lalanne C."/>
            <person name="Gautier V."/>
            <person name="Ament-Velasquez S.L."/>
            <person name="Kruys A."/>
            <person name="Hutchinson M.I."/>
            <person name="Powell A.J."/>
            <person name="Barry K."/>
            <person name="Miller A.N."/>
            <person name="Grigoriev I.V."/>
            <person name="Debuchy R."/>
            <person name="Gladieux P."/>
            <person name="Thoren M.H."/>
            <person name="Johannesson H."/>
        </authorList>
    </citation>
    <scope>NUCLEOTIDE SEQUENCE</scope>
    <source>
        <strain evidence="12">CBS 731.68</strain>
    </source>
</reference>
<reference evidence="12" key="1">
    <citation type="journal article" date="2023" name="Mol. Phylogenet. Evol.">
        <title>Genome-scale phylogeny and comparative genomics of the fungal order Sordariales.</title>
        <authorList>
            <person name="Hensen N."/>
            <person name="Bonometti L."/>
            <person name="Westerberg I."/>
            <person name="Brannstrom I.O."/>
            <person name="Guillou S."/>
            <person name="Cros-Aarteil S."/>
            <person name="Calhoun S."/>
            <person name="Haridas S."/>
            <person name="Kuo A."/>
            <person name="Mondo S."/>
            <person name="Pangilinan J."/>
            <person name="Riley R."/>
            <person name="LaButti K."/>
            <person name="Andreopoulos B."/>
            <person name="Lipzen A."/>
            <person name="Chen C."/>
            <person name="Yan M."/>
            <person name="Daum C."/>
            <person name="Ng V."/>
            <person name="Clum A."/>
            <person name="Steindorff A."/>
            <person name="Ohm R.A."/>
            <person name="Martin F."/>
            <person name="Silar P."/>
            <person name="Natvig D.O."/>
            <person name="Lalanne C."/>
            <person name="Gautier V."/>
            <person name="Ament-Velasquez S.L."/>
            <person name="Kruys A."/>
            <person name="Hutchinson M.I."/>
            <person name="Powell A.J."/>
            <person name="Barry K."/>
            <person name="Miller A.N."/>
            <person name="Grigoriev I.V."/>
            <person name="Debuchy R."/>
            <person name="Gladieux P."/>
            <person name="Hiltunen Thoren M."/>
            <person name="Johannesson H."/>
        </authorList>
    </citation>
    <scope>NUCLEOTIDE SEQUENCE</scope>
    <source>
        <strain evidence="12">CBS 731.68</strain>
    </source>
</reference>
<dbReference type="Pfam" id="PF01058">
    <property type="entry name" value="Oxidored_q6"/>
    <property type="match status" value="1"/>
</dbReference>
<evidence type="ECO:0000256" key="5">
    <source>
        <dbReference type="ARBA" id="ARBA00023027"/>
    </source>
</evidence>
<feature type="compositionally biased region" description="Acidic residues" evidence="10">
    <location>
        <begin position="316"/>
        <end position="329"/>
    </location>
</feature>
<feature type="region of interest" description="Disordered" evidence="10">
    <location>
        <begin position="807"/>
        <end position="826"/>
    </location>
</feature>
<evidence type="ECO:0000256" key="3">
    <source>
        <dbReference type="ARBA" id="ARBA00022517"/>
    </source>
</evidence>
<dbReference type="HAMAP" id="MF_01356">
    <property type="entry name" value="NDH1_NuoB"/>
    <property type="match status" value="1"/>
</dbReference>
<accession>A0AAN6U5U4</accession>
<comment type="similarity">
    <text evidence="8">Belongs to the MPP10 family.</text>
</comment>
<feature type="compositionally biased region" description="Acidic residues" evidence="10">
    <location>
        <begin position="214"/>
        <end position="226"/>
    </location>
</feature>
<dbReference type="GO" id="GO:0032040">
    <property type="term" value="C:small-subunit processome"/>
    <property type="evidence" value="ECO:0007669"/>
    <property type="project" value="TreeGrafter"/>
</dbReference>
<dbReference type="GO" id="GO:0005732">
    <property type="term" value="C:sno(s)RNA-containing ribonucleoprotein complex"/>
    <property type="evidence" value="ECO:0007669"/>
    <property type="project" value="InterPro"/>
</dbReference>
<dbReference type="RefSeq" id="XP_062650475.1">
    <property type="nucleotide sequence ID" value="XM_062790996.1"/>
</dbReference>
<evidence type="ECO:0000256" key="8">
    <source>
        <dbReference type="ARBA" id="ARBA00029455"/>
    </source>
</evidence>
<dbReference type="GO" id="GO:0048038">
    <property type="term" value="F:quinone binding"/>
    <property type="evidence" value="ECO:0007669"/>
    <property type="project" value="InterPro"/>
</dbReference>
<evidence type="ECO:0000256" key="2">
    <source>
        <dbReference type="ARBA" id="ARBA00009173"/>
    </source>
</evidence>
<dbReference type="GO" id="GO:0034457">
    <property type="term" value="C:Mpp10 complex"/>
    <property type="evidence" value="ECO:0007669"/>
    <property type="project" value="InterPro"/>
</dbReference>
<dbReference type="Proteomes" id="UP001302602">
    <property type="component" value="Unassembled WGS sequence"/>
</dbReference>
<dbReference type="InterPro" id="IPR006138">
    <property type="entry name" value="NADH_UQ_OxRdtase_20Kd_su"/>
</dbReference>
<evidence type="ECO:0000259" key="11">
    <source>
        <dbReference type="Pfam" id="PF01058"/>
    </source>
</evidence>
<dbReference type="PROSITE" id="PS01150">
    <property type="entry name" value="COMPLEX1_20K"/>
    <property type="match status" value="1"/>
</dbReference>
<evidence type="ECO:0000256" key="10">
    <source>
        <dbReference type="SAM" id="MobiDB-lite"/>
    </source>
</evidence>
<evidence type="ECO:0000256" key="1">
    <source>
        <dbReference type="ARBA" id="ARBA00004604"/>
    </source>
</evidence>
<evidence type="ECO:0000313" key="12">
    <source>
        <dbReference type="EMBL" id="KAK4126704.1"/>
    </source>
</evidence>
<dbReference type="GO" id="GO:0046872">
    <property type="term" value="F:metal ion binding"/>
    <property type="evidence" value="ECO:0007669"/>
    <property type="project" value="UniProtKB-KW"/>
</dbReference>
<feature type="region of interest" description="Disordered" evidence="10">
    <location>
        <begin position="139"/>
        <end position="330"/>
    </location>
</feature>
<protein>
    <recommendedName>
        <fullName evidence="11">NADH:ubiquinone oxidoreductase-like 20kDa subunit domain-containing protein</fullName>
    </recommendedName>
</protein>
<comment type="subcellular location">
    <subcellularLocation>
        <location evidence="1">Nucleus</location>
        <location evidence="1">Nucleolus</location>
    </subcellularLocation>
</comment>
<organism evidence="12 13">
    <name type="scientific">Parathielavia appendiculata</name>
    <dbReference type="NCBI Taxonomy" id="2587402"/>
    <lineage>
        <taxon>Eukaryota</taxon>
        <taxon>Fungi</taxon>
        <taxon>Dikarya</taxon>
        <taxon>Ascomycota</taxon>
        <taxon>Pezizomycotina</taxon>
        <taxon>Sordariomycetes</taxon>
        <taxon>Sordariomycetidae</taxon>
        <taxon>Sordariales</taxon>
        <taxon>Chaetomiaceae</taxon>
        <taxon>Parathielavia</taxon>
    </lineage>
</organism>
<dbReference type="GeneID" id="87827765"/>
<feature type="region of interest" description="Disordered" evidence="10">
    <location>
        <begin position="346"/>
        <end position="419"/>
    </location>
</feature>
<name>A0AAN6U5U4_9PEZI</name>
<keyword evidence="5 9" id="KW-0520">NAD</keyword>
<dbReference type="NCBIfam" id="TIGR01957">
    <property type="entry name" value="nuoB_fam"/>
    <property type="match status" value="1"/>
</dbReference>
<keyword evidence="13" id="KW-1185">Reference proteome</keyword>
<comment type="caution">
    <text evidence="12">The sequence shown here is derived from an EMBL/GenBank/DDBJ whole genome shotgun (WGS) entry which is preliminary data.</text>
</comment>
<evidence type="ECO:0000256" key="4">
    <source>
        <dbReference type="ARBA" id="ARBA00022552"/>
    </source>
</evidence>
<keyword evidence="9" id="KW-0479">Metal-binding</keyword>
<keyword evidence="9" id="KW-0004">4Fe-4S</keyword>
<evidence type="ECO:0000256" key="6">
    <source>
        <dbReference type="ARBA" id="ARBA00023242"/>
    </source>
</evidence>
<dbReference type="Pfam" id="PF04006">
    <property type="entry name" value="Mpp10"/>
    <property type="match status" value="1"/>
</dbReference>
<feature type="region of interest" description="Disordered" evidence="10">
    <location>
        <begin position="641"/>
        <end position="685"/>
    </location>
</feature>
<dbReference type="PANTHER" id="PTHR17039">
    <property type="entry name" value="U3 SMALL NUCLEOLAR RIBONUCLEOPROTEIN PROTEIN MPP10"/>
    <property type="match status" value="1"/>
</dbReference>
<dbReference type="GO" id="GO:0051539">
    <property type="term" value="F:4 iron, 4 sulfur cluster binding"/>
    <property type="evidence" value="ECO:0007669"/>
    <property type="project" value="UniProtKB-KW"/>
</dbReference>
<feature type="compositionally biased region" description="Basic and acidic residues" evidence="10">
    <location>
        <begin position="251"/>
        <end position="261"/>
    </location>
</feature>
<keyword evidence="9" id="KW-0408">Iron</keyword>
<feature type="compositionally biased region" description="Polar residues" evidence="10">
    <location>
        <begin position="672"/>
        <end position="683"/>
    </location>
</feature>
<dbReference type="GO" id="GO:0006364">
    <property type="term" value="P:rRNA processing"/>
    <property type="evidence" value="ECO:0007669"/>
    <property type="project" value="UniProtKB-KW"/>
</dbReference>
<comment type="similarity">
    <text evidence="2 9">Belongs to the complex I 20 kDa subunit family.</text>
</comment>
<feature type="compositionally biased region" description="Acidic residues" evidence="10">
    <location>
        <begin position="141"/>
        <end position="205"/>
    </location>
</feature>
<keyword evidence="4" id="KW-0698">rRNA processing</keyword>
<evidence type="ECO:0000256" key="7">
    <source>
        <dbReference type="ARBA" id="ARBA00023274"/>
    </source>
</evidence>
<dbReference type="InterPro" id="IPR006137">
    <property type="entry name" value="NADH_UbQ_OxRdtase-like_20kDa"/>
</dbReference>
<sequence>MAEAITQPQSDSAVAVFLDSTVPSNRHAFLCPSPLLPNGSLELAKETLDALAGQIADQQQQRLRKAGKKRKRDGTQDKSAVLKIRKLHINGFETGQVWQQAKMIITSALYEATQLLGELEDSDEVQLLKGEEVEDAKAIELGEDGLEVGSEEDESASDGDSEESDDEGASFGNEDEEMRDLEAEEDEEEDSDEYDEGENEDAADEADGKAKGEDDYDDEREDELVEDPNGLNDGFFSIDEFNKQTQWFEDQDARGDPNTDHLDDEESIDWHADPFSAKKSRKEGDDEDDEDESEMEEGELGSALSKKDLEGLDGGSYEEEEGNLQDDINDMGLDLTANDIYYKDFFAPPKKKKKPGSFKKRPSLPEPSRPDDADIERAENDVRRDLFDDLSEKSDSEDALSNVSAGDPKSRRSAHERRQAKIAEEIRKLEAELVAKRAWTLSGEAAAADRPVNSLLEEDMDFEHVGKPVPVITEEVSESIEEVIKRRILADEFDEVLRRRPDTLGNPTNARRGLVDVEDTKGKQSLAEIYEEEHIKKANPDAYVSQADEKLRRDEEEIKNTWKEISAKLDALSSWHYKPKPAAPTLTVVADVATVAMEDAQPTTAQGVAGGKSMIAPQEVYAPRKDTAEKGEVVTKSGLPVAKQEMSREEKARRRRREKERIRKAGGVDANKSVSKKAQAQRETISDLKKGGVKVINRKGEVVGLDGKKVVDQIGPQNSGFGPCVQEAKSDQIINLQLPPWGGAFTRDDCHLSTPLSPASDIHNLEMLSSARTGASLALRARLTTSLVPFRAAAAISSSSRNDAASAVQPHAGLGLARRERKEVPLPSQEGTKGLVQYALTTLDIMANWARQSSLWPMTFGLACCAVEMMHLSTPRYDQDRLGIIFRASPRQSDVMIVAGTLTNKMAPALRQVYDQMPDPRWVISMGSCANGGGYYHYSYSVVRGCDRIVPVDVYVPGCPPTSEALMYGIFQLQRKMRNTKITRMWYRK</sequence>
<dbReference type="PANTHER" id="PTHR17039:SF0">
    <property type="entry name" value="U3 SMALL NUCLEOLAR RIBONUCLEOPROTEIN PROTEIN MPP10"/>
    <property type="match status" value="1"/>
</dbReference>
<feature type="domain" description="NADH:ubiquinone oxidoreductase-like 20kDa subunit" evidence="11">
    <location>
        <begin position="864"/>
        <end position="972"/>
    </location>
</feature>
<dbReference type="SUPFAM" id="SSF56770">
    <property type="entry name" value="HydA/Nqo6-like"/>
    <property type="match status" value="1"/>
</dbReference>
<keyword evidence="9" id="KW-0411">Iron-sulfur</keyword>
<dbReference type="FunFam" id="3.40.50.12280:FF:000001">
    <property type="entry name" value="NADH-quinone oxidoreductase subunit B 2"/>
    <property type="match status" value="1"/>
</dbReference>
<keyword evidence="3" id="KW-0690">Ribosome biogenesis</keyword>
<dbReference type="Gene3D" id="3.40.50.12280">
    <property type="match status" value="1"/>
</dbReference>
<dbReference type="NCBIfam" id="NF005012">
    <property type="entry name" value="PRK06411.1"/>
    <property type="match status" value="1"/>
</dbReference>
<keyword evidence="7" id="KW-0687">Ribonucleoprotein</keyword>
<dbReference type="GO" id="GO:0008137">
    <property type="term" value="F:NADH dehydrogenase (ubiquinone) activity"/>
    <property type="evidence" value="ECO:0007669"/>
    <property type="project" value="InterPro"/>
</dbReference>
<dbReference type="InterPro" id="IPR012173">
    <property type="entry name" value="Mpp10"/>
</dbReference>